<dbReference type="Proteomes" id="UP001279410">
    <property type="component" value="Unassembled WGS sequence"/>
</dbReference>
<dbReference type="AlphaFoldDB" id="A0AAD3N6Q3"/>
<comment type="caution">
    <text evidence="13">The sequence shown here is derived from an EMBL/GenBank/DDBJ whole genome shotgun (WGS) entry which is preliminary data.</text>
</comment>
<keyword evidence="6 11" id="KW-1133">Transmembrane helix</keyword>
<keyword evidence="2" id="KW-1003">Cell membrane</keyword>
<evidence type="ECO:0000256" key="7">
    <source>
        <dbReference type="ARBA" id="ARBA00023040"/>
    </source>
</evidence>
<evidence type="ECO:0000256" key="8">
    <source>
        <dbReference type="ARBA" id="ARBA00023136"/>
    </source>
</evidence>
<evidence type="ECO:0000256" key="5">
    <source>
        <dbReference type="ARBA" id="ARBA00022725"/>
    </source>
</evidence>
<sequence length="324" mass="36540">MDNVSSHKHFILNGFNELGALRPVLFIPFSIMFVVSLFANSLLIYIIISQRSLHSPMYILIAGMAFVDLSLPLFFVPNMLLSFLFDWRGISLIGCLVQMHFIHFVGSFQSTLLLWMALDRYFAVCTPLYYHEHMVLSKFLKFVIPLVIRNILMITVLVSLAGTLSFCASNVINHCFCEHMALVELACGSTAINSLVGLLTVFLIPVSDVVFIAASYVVIFRSVLKSGRSSVKALDTTITHIVVISVSLTVALIAFLSYRIRNGLPAAMRVFFSTMYLLFPSCFNPIIYGIRTTEIRKHILKKLTFCRFVQTVPQSLRNQKKTVM</sequence>
<dbReference type="PRINTS" id="PR00245">
    <property type="entry name" value="OLFACTORYR"/>
</dbReference>
<keyword evidence="7" id="KW-0297">G-protein coupled receptor</keyword>
<evidence type="ECO:0000256" key="3">
    <source>
        <dbReference type="ARBA" id="ARBA00022606"/>
    </source>
</evidence>
<dbReference type="PROSITE" id="PS50262">
    <property type="entry name" value="G_PROTEIN_RECEP_F1_2"/>
    <property type="match status" value="1"/>
</dbReference>
<evidence type="ECO:0000256" key="4">
    <source>
        <dbReference type="ARBA" id="ARBA00022692"/>
    </source>
</evidence>
<feature type="transmembrane region" description="Helical" evidence="11">
    <location>
        <begin position="25"/>
        <end position="48"/>
    </location>
</feature>
<dbReference type="SUPFAM" id="SSF81321">
    <property type="entry name" value="Family A G protein-coupled receptor-like"/>
    <property type="match status" value="1"/>
</dbReference>
<dbReference type="InterPro" id="IPR017452">
    <property type="entry name" value="GPCR_Rhodpsn_7TM"/>
</dbReference>
<feature type="transmembrane region" description="Helical" evidence="11">
    <location>
        <begin position="270"/>
        <end position="290"/>
    </location>
</feature>
<evidence type="ECO:0000313" key="14">
    <source>
        <dbReference type="Proteomes" id="UP001279410"/>
    </source>
</evidence>
<dbReference type="Pfam" id="PF13853">
    <property type="entry name" value="7tm_4"/>
    <property type="match status" value="1"/>
</dbReference>
<dbReference type="InterPro" id="IPR050402">
    <property type="entry name" value="OR51/52/56-like"/>
</dbReference>
<accession>A0AAD3N6Q3</accession>
<evidence type="ECO:0000259" key="12">
    <source>
        <dbReference type="PROSITE" id="PS50262"/>
    </source>
</evidence>
<dbReference type="GO" id="GO:0004984">
    <property type="term" value="F:olfactory receptor activity"/>
    <property type="evidence" value="ECO:0007669"/>
    <property type="project" value="InterPro"/>
</dbReference>
<reference evidence="13" key="1">
    <citation type="submission" date="2022-08" db="EMBL/GenBank/DDBJ databases">
        <title>Genome sequencing of akame (Lates japonicus).</title>
        <authorList>
            <person name="Hashiguchi Y."/>
            <person name="Takahashi H."/>
        </authorList>
    </citation>
    <scope>NUCLEOTIDE SEQUENCE</scope>
    <source>
        <strain evidence="13">Kochi</strain>
    </source>
</reference>
<evidence type="ECO:0000256" key="1">
    <source>
        <dbReference type="ARBA" id="ARBA00004651"/>
    </source>
</evidence>
<evidence type="ECO:0000256" key="10">
    <source>
        <dbReference type="ARBA" id="ARBA00023224"/>
    </source>
</evidence>
<dbReference type="FunFam" id="1.20.1070.10:FF:000013">
    <property type="entry name" value="Olfactory receptor"/>
    <property type="match status" value="1"/>
</dbReference>
<feature type="transmembrane region" description="Helical" evidence="11">
    <location>
        <begin position="57"/>
        <end position="75"/>
    </location>
</feature>
<gene>
    <name evidence="13" type="ORF">AKAME5_001719500</name>
</gene>
<feature type="transmembrane region" description="Helical" evidence="11">
    <location>
        <begin position="142"/>
        <end position="168"/>
    </location>
</feature>
<dbReference type="PANTHER" id="PTHR26450">
    <property type="entry name" value="OLFACTORY RECEPTOR 56B1-RELATED"/>
    <property type="match status" value="1"/>
</dbReference>
<keyword evidence="8 11" id="KW-0472">Membrane</keyword>
<feature type="transmembrane region" description="Helical" evidence="11">
    <location>
        <begin position="209"/>
        <end position="224"/>
    </location>
</feature>
<evidence type="ECO:0000256" key="9">
    <source>
        <dbReference type="ARBA" id="ARBA00023170"/>
    </source>
</evidence>
<dbReference type="SMART" id="SM01381">
    <property type="entry name" value="7TM_GPCR_Srsx"/>
    <property type="match status" value="1"/>
</dbReference>
<organism evidence="13 14">
    <name type="scientific">Lates japonicus</name>
    <name type="common">Japanese lates</name>
    <dbReference type="NCBI Taxonomy" id="270547"/>
    <lineage>
        <taxon>Eukaryota</taxon>
        <taxon>Metazoa</taxon>
        <taxon>Chordata</taxon>
        <taxon>Craniata</taxon>
        <taxon>Vertebrata</taxon>
        <taxon>Euteleostomi</taxon>
        <taxon>Actinopterygii</taxon>
        <taxon>Neopterygii</taxon>
        <taxon>Teleostei</taxon>
        <taxon>Neoteleostei</taxon>
        <taxon>Acanthomorphata</taxon>
        <taxon>Carangaria</taxon>
        <taxon>Carangaria incertae sedis</taxon>
        <taxon>Centropomidae</taxon>
        <taxon>Lates</taxon>
    </lineage>
</organism>
<dbReference type="PRINTS" id="PR00237">
    <property type="entry name" value="GPCRRHODOPSN"/>
</dbReference>
<evidence type="ECO:0000256" key="11">
    <source>
        <dbReference type="SAM" id="Phobius"/>
    </source>
</evidence>
<feature type="domain" description="G-protein coupled receptors family 1 profile" evidence="12">
    <location>
        <begin position="39"/>
        <end position="288"/>
    </location>
</feature>
<keyword evidence="5" id="KW-0552">Olfaction</keyword>
<keyword evidence="4 11" id="KW-0812">Transmembrane</keyword>
<dbReference type="EMBL" id="BRZM01000082">
    <property type="protein sequence ID" value="GLD65749.1"/>
    <property type="molecule type" value="Genomic_DNA"/>
</dbReference>
<proteinExistence type="predicted"/>
<feature type="transmembrane region" description="Helical" evidence="11">
    <location>
        <begin position="236"/>
        <end position="258"/>
    </location>
</feature>
<keyword evidence="3" id="KW-0716">Sensory transduction</keyword>
<keyword evidence="14" id="KW-1185">Reference proteome</keyword>
<dbReference type="InterPro" id="IPR000276">
    <property type="entry name" value="GPCR_Rhodpsn"/>
</dbReference>
<dbReference type="GO" id="GO:0005886">
    <property type="term" value="C:plasma membrane"/>
    <property type="evidence" value="ECO:0007669"/>
    <property type="project" value="UniProtKB-SubCell"/>
</dbReference>
<evidence type="ECO:0000313" key="13">
    <source>
        <dbReference type="EMBL" id="GLD65749.1"/>
    </source>
</evidence>
<dbReference type="InterPro" id="IPR000725">
    <property type="entry name" value="Olfact_rcpt"/>
</dbReference>
<dbReference type="GO" id="GO:0004930">
    <property type="term" value="F:G protein-coupled receptor activity"/>
    <property type="evidence" value="ECO:0007669"/>
    <property type="project" value="UniProtKB-KW"/>
</dbReference>
<dbReference type="PANTHER" id="PTHR26450:SF391">
    <property type="entry name" value="ODORANT RECEPTOR-RELATED"/>
    <property type="match status" value="1"/>
</dbReference>
<keyword evidence="9 13" id="KW-0675">Receptor</keyword>
<name>A0AAD3N6Q3_LATJO</name>
<evidence type="ECO:0000256" key="2">
    <source>
        <dbReference type="ARBA" id="ARBA00022475"/>
    </source>
</evidence>
<dbReference type="Gene3D" id="1.20.1070.10">
    <property type="entry name" value="Rhodopsin 7-helix transmembrane proteins"/>
    <property type="match status" value="1"/>
</dbReference>
<keyword evidence="10" id="KW-0807">Transducer</keyword>
<protein>
    <submittedName>
        <fullName evidence="13">Olfactory receptor 52K1-like protein</fullName>
    </submittedName>
</protein>
<evidence type="ECO:0000256" key="6">
    <source>
        <dbReference type="ARBA" id="ARBA00022989"/>
    </source>
</evidence>
<comment type="subcellular location">
    <subcellularLocation>
        <location evidence="1">Cell membrane</location>
        <topology evidence="1">Multi-pass membrane protein</topology>
    </subcellularLocation>
</comment>